<keyword evidence="4 5" id="KW-0269">Exonuclease</keyword>
<dbReference type="GO" id="GO:0003676">
    <property type="term" value="F:nucleic acid binding"/>
    <property type="evidence" value="ECO:0007669"/>
    <property type="project" value="InterPro"/>
</dbReference>
<feature type="domain" description="Exonuclease VII large subunit C-terminal" evidence="7">
    <location>
        <begin position="124"/>
        <end position="342"/>
    </location>
</feature>
<dbReference type="InterPro" id="IPR020579">
    <property type="entry name" value="Exonuc_VII_lsu_C"/>
</dbReference>
<dbReference type="PANTHER" id="PTHR30008">
    <property type="entry name" value="EXODEOXYRIBONUCLEASE 7 LARGE SUBUNIT"/>
    <property type="match status" value="1"/>
</dbReference>
<keyword evidence="1 5" id="KW-0963">Cytoplasm</keyword>
<dbReference type="InterPro" id="IPR003753">
    <property type="entry name" value="Exonuc_VII_L"/>
</dbReference>
<evidence type="ECO:0000256" key="3">
    <source>
        <dbReference type="ARBA" id="ARBA00022801"/>
    </source>
</evidence>
<evidence type="ECO:0000259" key="7">
    <source>
        <dbReference type="Pfam" id="PF02601"/>
    </source>
</evidence>
<comment type="subcellular location">
    <subcellularLocation>
        <location evidence="5 6">Cytoplasm</location>
    </subcellularLocation>
</comment>
<comment type="similarity">
    <text evidence="5 6">Belongs to the XseA family.</text>
</comment>
<organism evidence="9 10">
    <name type="scientific">Clostridium bovifaecis</name>
    <dbReference type="NCBI Taxonomy" id="2184719"/>
    <lineage>
        <taxon>Bacteria</taxon>
        <taxon>Bacillati</taxon>
        <taxon>Bacillota</taxon>
        <taxon>Clostridia</taxon>
        <taxon>Eubacteriales</taxon>
        <taxon>Clostridiaceae</taxon>
        <taxon>Clostridium</taxon>
    </lineage>
</organism>
<reference evidence="9 10" key="1">
    <citation type="submission" date="2019-12" db="EMBL/GenBank/DDBJ databases">
        <title>Genome sequenceing of Clostridium bovifaecis.</title>
        <authorList>
            <person name="Yao Y."/>
        </authorList>
    </citation>
    <scope>NUCLEOTIDE SEQUENCE [LARGE SCALE GENOMIC DNA]</scope>
    <source>
        <strain evidence="9 10">BXX</strain>
    </source>
</reference>
<dbReference type="Proteomes" id="UP000422764">
    <property type="component" value="Chromosome"/>
</dbReference>
<feature type="domain" description="OB-fold nucleic acid binding" evidence="8">
    <location>
        <begin position="7"/>
        <end position="100"/>
    </location>
</feature>
<evidence type="ECO:0000256" key="1">
    <source>
        <dbReference type="ARBA" id="ARBA00022490"/>
    </source>
</evidence>
<evidence type="ECO:0000256" key="5">
    <source>
        <dbReference type="HAMAP-Rule" id="MF_00378"/>
    </source>
</evidence>
<accession>A0A6I6F1L2</accession>
<proteinExistence type="inferred from homology"/>
<comment type="subunit">
    <text evidence="5">Heterooligomer composed of large and small subunits.</text>
</comment>
<evidence type="ECO:0000259" key="8">
    <source>
        <dbReference type="Pfam" id="PF13742"/>
    </source>
</evidence>
<keyword evidence="10" id="KW-1185">Reference proteome</keyword>
<dbReference type="Gene3D" id="2.40.50.1010">
    <property type="match status" value="1"/>
</dbReference>
<keyword evidence="2 5" id="KW-0540">Nuclease</keyword>
<dbReference type="GO" id="GO:0006308">
    <property type="term" value="P:DNA catabolic process"/>
    <property type="evidence" value="ECO:0007669"/>
    <property type="project" value="UniProtKB-UniRule"/>
</dbReference>
<dbReference type="NCBIfam" id="TIGR00237">
    <property type="entry name" value="xseA"/>
    <property type="match status" value="1"/>
</dbReference>
<protein>
    <recommendedName>
        <fullName evidence="5">Exodeoxyribonuclease 7 large subunit</fullName>
        <ecNumber evidence="5">3.1.11.6</ecNumber>
    </recommendedName>
    <alternativeName>
        <fullName evidence="5">Exodeoxyribonuclease VII large subunit</fullName>
        <shortName evidence="5">Exonuclease VII large subunit</shortName>
    </alternativeName>
</protein>
<evidence type="ECO:0000313" key="10">
    <source>
        <dbReference type="Proteomes" id="UP000422764"/>
    </source>
</evidence>
<dbReference type="AlphaFoldDB" id="A0A6I6F1L2"/>
<evidence type="ECO:0000256" key="6">
    <source>
        <dbReference type="RuleBase" id="RU004355"/>
    </source>
</evidence>
<evidence type="ECO:0000256" key="4">
    <source>
        <dbReference type="ARBA" id="ARBA00022839"/>
    </source>
</evidence>
<name>A0A6I6F1L2_9CLOT</name>
<dbReference type="EMBL" id="CP046522">
    <property type="protein sequence ID" value="QGU95154.1"/>
    <property type="molecule type" value="Genomic_DNA"/>
</dbReference>
<dbReference type="GO" id="GO:0008855">
    <property type="term" value="F:exodeoxyribonuclease VII activity"/>
    <property type="evidence" value="ECO:0007669"/>
    <property type="project" value="UniProtKB-UniRule"/>
</dbReference>
<sequence>MHIKTVSVSQLNSYIKKIIDNDFILKNSYVKGEISNLKLHNSGHIYFSLKDEYSKINCIMFKPYVESMIVVPQDGDNVILKGRVSVYQKDGVYQFYCEELEKEGIGNLYLAFEKLKNKLHKEGLFDEKHKKDIPKYARRIGVITSSTGAAIRDIINVTKRRNPTVELVIYPSLVQGNKASYELVKGIKYFDSRGDVDLIILARGGGSLEELWAFNEENLAYAIYNCNKPIISGVGHETDFTICDFVSDRRASTPSAAAEIAVFNLNELNEKIEIYKSKVFNAMKNSINSKYDNLNILMNNLKINSPMGYIANEYIRVDSIKNELLYRIESKIQYEKGNLVKLNSLLQAHNPLNILNRGFSVIQDEKGSIITEVNQLSNSKYINITLKKDKAKVYLSSVEKTE</sequence>
<evidence type="ECO:0000256" key="2">
    <source>
        <dbReference type="ARBA" id="ARBA00022722"/>
    </source>
</evidence>
<dbReference type="InterPro" id="IPR025824">
    <property type="entry name" value="OB-fold_nuc-bd_dom"/>
</dbReference>
<comment type="catalytic activity">
    <reaction evidence="5 6">
        <text>Exonucleolytic cleavage in either 5'- to 3'- or 3'- to 5'-direction to yield nucleoside 5'-phosphates.</text>
        <dbReference type="EC" id="3.1.11.6"/>
    </reaction>
</comment>
<dbReference type="PANTHER" id="PTHR30008:SF0">
    <property type="entry name" value="EXODEOXYRIBONUCLEASE 7 LARGE SUBUNIT"/>
    <property type="match status" value="1"/>
</dbReference>
<evidence type="ECO:0000313" key="9">
    <source>
        <dbReference type="EMBL" id="QGU95154.1"/>
    </source>
</evidence>
<dbReference type="GO" id="GO:0005737">
    <property type="term" value="C:cytoplasm"/>
    <property type="evidence" value="ECO:0007669"/>
    <property type="project" value="UniProtKB-SubCell"/>
</dbReference>
<dbReference type="GO" id="GO:0009318">
    <property type="term" value="C:exodeoxyribonuclease VII complex"/>
    <property type="evidence" value="ECO:0007669"/>
    <property type="project" value="UniProtKB-UniRule"/>
</dbReference>
<gene>
    <name evidence="5" type="primary">xseA</name>
    <name evidence="9" type="ORF">GOM49_08660</name>
</gene>
<keyword evidence="3 5" id="KW-0378">Hydrolase</keyword>
<dbReference type="Pfam" id="PF02601">
    <property type="entry name" value="Exonuc_VII_L"/>
    <property type="match status" value="1"/>
</dbReference>
<comment type="function">
    <text evidence="5">Bidirectionally degrades single-stranded DNA into large acid-insoluble oligonucleotides, which are then degraded further into small acid-soluble oligonucleotides.</text>
</comment>
<dbReference type="HAMAP" id="MF_00378">
    <property type="entry name" value="Exonuc_7_L"/>
    <property type="match status" value="1"/>
</dbReference>
<dbReference type="EC" id="3.1.11.6" evidence="5"/>
<dbReference type="Pfam" id="PF13742">
    <property type="entry name" value="tRNA_anti_2"/>
    <property type="match status" value="1"/>
</dbReference>
<dbReference type="CDD" id="cd04489">
    <property type="entry name" value="ExoVII_LU_OBF"/>
    <property type="match status" value="1"/>
</dbReference>